<dbReference type="SUPFAM" id="SSF47741">
    <property type="entry name" value="CO dehydrogenase ISP C-domain like"/>
    <property type="match status" value="1"/>
</dbReference>
<proteinExistence type="inferred from homology"/>
<dbReference type="PaxDb" id="610130-Closa_2637"/>
<dbReference type="InterPro" id="IPR012675">
    <property type="entry name" value="Beta-grasp_dom_sf"/>
</dbReference>
<dbReference type="Pfam" id="PF20256">
    <property type="entry name" value="MoCoBD_2"/>
    <property type="match status" value="2"/>
</dbReference>
<evidence type="ECO:0000313" key="6">
    <source>
        <dbReference type="EMBL" id="ADL05202.1"/>
    </source>
</evidence>
<dbReference type="HOGENOM" id="CLU_001681_2_3_9"/>
<dbReference type="OrthoDB" id="9759099at2"/>
<dbReference type="PROSITE" id="PS00197">
    <property type="entry name" value="2FE2S_FER_1"/>
    <property type="match status" value="1"/>
</dbReference>
<dbReference type="AlphaFoldDB" id="D9R5L9"/>
<dbReference type="NCBIfam" id="TIGR03311">
    <property type="entry name" value="Se_dep_XDH"/>
    <property type="match status" value="1"/>
</dbReference>
<dbReference type="InterPro" id="IPR046867">
    <property type="entry name" value="AldOxase/xan_DH_MoCoBD2"/>
</dbReference>
<name>D9R5L9_LACSW</name>
<dbReference type="InterPro" id="IPR036856">
    <property type="entry name" value="Ald_Oxase/Xan_DH_a/b_sf"/>
</dbReference>
<keyword evidence="3" id="KW-0560">Oxidoreductase</keyword>
<gene>
    <name evidence="6" type="ordered locus">Closa_2637</name>
</gene>
<dbReference type="GO" id="GO:0051537">
    <property type="term" value="F:2 iron, 2 sulfur cluster binding"/>
    <property type="evidence" value="ECO:0007669"/>
    <property type="project" value="InterPro"/>
</dbReference>
<dbReference type="InterPro" id="IPR016208">
    <property type="entry name" value="Ald_Oxase/xanthine_DH-like"/>
</dbReference>
<evidence type="ECO:0000256" key="3">
    <source>
        <dbReference type="ARBA" id="ARBA00023002"/>
    </source>
</evidence>
<keyword evidence="2" id="KW-0479">Metal-binding</keyword>
<dbReference type="InterPro" id="IPR017697">
    <property type="entry name" value="Xdh"/>
</dbReference>
<dbReference type="eggNOG" id="COG2080">
    <property type="taxonomic scope" value="Bacteria"/>
</dbReference>
<feature type="domain" description="2Fe-2S ferredoxin-type" evidence="5">
    <location>
        <begin position="1"/>
        <end position="74"/>
    </location>
</feature>
<dbReference type="InterPro" id="IPR008274">
    <property type="entry name" value="AldOxase/xan_DH_MoCoBD1"/>
</dbReference>
<organism evidence="6 7">
    <name type="scientific">Lacrimispora saccharolytica (strain ATCC 35040 / DSM 2544 / NRCC 2533 / WM1)</name>
    <name type="common">Clostridium saccharolyticum</name>
    <dbReference type="NCBI Taxonomy" id="610130"/>
    <lineage>
        <taxon>Bacteria</taxon>
        <taxon>Bacillati</taxon>
        <taxon>Bacillota</taxon>
        <taxon>Clostridia</taxon>
        <taxon>Lachnospirales</taxon>
        <taxon>Lachnospiraceae</taxon>
        <taxon>Lacrimispora</taxon>
    </lineage>
</organism>
<evidence type="ECO:0000256" key="4">
    <source>
        <dbReference type="ARBA" id="ARBA00023004"/>
    </source>
</evidence>
<dbReference type="PANTHER" id="PTHR11908:SF157">
    <property type="entry name" value="XANTHINE DEHYDROGENASE SUBUNIT D-RELATED"/>
    <property type="match status" value="1"/>
</dbReference>
<dbReference type="PROSITE" id="PS51085">
    <property type="entry name" value="2FE2S_FER_2"/>
    <property type="match status" value="1"/>
</dbReference>
<dbReference type="PANTHER" id="PTHR11908">
    <property type="entry name" value="XANTHINE DEHYDROGENASE"/>
    <property type="match status" value="1"/>
</dbReference>
<comment type="similarity">
    <text evidence="1">Belongs to the xanthine dehydrogenase family.</text>
</comment>
<evidence type="ECO:0000313" key="7">
    <source>
        <dbReference type="Proteomes" id="UP000001662"/>
    </source>
</evidence>
<dbReference type="InterPro" id="IPR001041">
    <property type="entry name" value="2Fe-2S_ferredoxin-type"/>
</dbReference>
<dbReference type="EMBL" id="CP002109">
    <property type="protein sequence ID" value="ADL05202.1"/>
    <property type="molecule type" value="Genomic_DNA"/>
</dbReference>
<keyword evidence="4" id="KW-0408">Iron</keyword>
<dbReference type="Proteomes" id="UP000001662">
    <property type="component" value="Chromosome"/>
</dbReference>
<dbReference type="SUPFAM" id="SSF56003">
    <property type="entry name" value="Molybdenum cofactor-binding domain"/>
    <property type="match status" value="1"/>
</dbReference>
<dbReference type="InterPro" id="IPR036010">
    <property type="entry name" value="2Fe-2S_ferredoxin-like_sf"/>
</dbReference>
<dbReference type="Gene3D" id="3.30.365.10">
    <property type="entry name" value="Aldehyde oxidase/xanthine dehydrogenase, molybdopterin binding domain"/>
    <property type="match status" value="4"/>
</dbReference>
<dbReference type="Gene3D" id="1.10.150.120">
    <property type="entry name" value="[2Fe-2S]-binding domain"/>
    <property type="match status" value="1"/>
</dbReference>
<evidence type="ECO:0000256" key="1">
    <source>
        <dbReference type="ARBA" id="ARBA00006849"/>
    </source>
</evidence>
<dbReference type="GO" id="GO:0016491">
    <property type="term" value="F:oxidoreductase activity"/>
    <property type="evidence" value="ECO:0007669"/>
    <property type="project" value="UniProtKB-KW"/>
</dbReference>
<dbReference type="Gene3D" id="3.10.20.30">
    <property type="match status" value="1"/>
</dbReference>
<dbReference type="STRING" id="610130.Closa_2637"/>
<sequence>MFEVNVNGKNYISEQDMSVMTFLREKLGLTAVKNGCDQGACGACTVIADGKAIRACVMKLSKMTGKKIITAEGLSEREKEVYGYAFSKSGAVQCGFCSPGMMMAAKVLLDENKNPTRQQAALAIKGNICRCTGYVKIIYAILLAAKLFRENKPVPVHSGDERVGQRLARVDGIEKALGTGKYVDDIVVEGMAYGKAVRPPSPRCKVLSINKEKAMAMKGVLAVYTAEDIPGERYIGHLVWDWPVMIAVGEETRYIGDAVALVVTEQKCQLEEACKAVEVEYEILPPVTDVYEAQKDSAPQIHAQGIVKRGQLFIPKNNIFQHEEVKRGGDIEAVFTKAAYISEHDYYTPPTEHAFLEPECAIGIPDGEDAIKVITSGQSVYDELREICRMLGVEQDSSKVRILSAYVGGGFGGKEDMSVQHHAALITWLLRRPVKVLLSRKESMNIHPKRHSMRMHVKVACDKEGYLLGMQARILSDSGAYASLAGPVLQRACTHAAGPYNYQTVDIEGDAVITNNPPGGAFRGFGVTQSAFATECAINELAYMAGISPWEIRYKNAIRPGQSLPNGQIADAGTAYLETLEACKEYYHKYSKKDGYYVGIASAMKNAGAGVGNFDQGQCHLYVKDEIVHIRSSAAAIGQGLQTILVQIVCDTANLTLNQVVIQHPDTKYTPDAGTTTASRQTVFTGEATRRAAEKLYAALKEKSLKELDGQLFQGEFHFDSDPIGSPKPNPVSHVAYGFATQVVVIGKDGKAVSTCQAVDVGKAINSTSLEGQFEGGSVTSMGFALTEDFPLKDGVPQAKYGTLGLLRATDVPEITCKIVEKNTSEIAFGAKGAGEITAITFAPAIQNAYFQKDGVFRTKLPLEDTFYRK</sequence>
<keyword evidence="7" id="KW-1185">Reference proteome</keyword>
<dbReference type="InterPro" id="IPR036884">
    <property type="entry name" value="2Fe-2S-bd_dom_sf"/>
</dbReference>
<dbReference type="InterPro" id="IPR006058">
    <property type="entry name" value="2Fe2S_fd_BS"/>
</dbReference>
<dbReference type="RefSeq" id="WP_013273286.1">
    <property type="nucleotide sequence ID" value="NC_014376.1"/>
</dbReference>
<dbReference type="Pfam" id="PF02738">
    <property type="entry name" value="MoCoBD_1"/>
    <property type="match status" value="1"/>
</dbReference>
<dbReference type="CDD" id="cd00207">
    <property type="entry name" value="fer2"/>
    <property type="match status" value="1"/>
</dbReference>
<dbReference type="eggNOG" id="COG1529">
    <property type="taxonomic scope" value="Bacteria"/>
</dbReference>
<dbReference type="Pfam" id="PF00111">
    <property type="entry name" value="Fer2"/>
    <property type="match status" value="1"/>
</dbReference>
<dbReference type="Pfam" id="PF01315">
    <property type="entry name" value="Ald_Xan_dh_C"/>
    <property type="match status" value="1"/>
</dbReference>
<dbReference type="SMART" id="SM01008">
    <property type="entry name" value="Ald_Xan_dh_C"/>
    <property type="match status" value="1"/>
</dbReference>
<dbReference type="SUPFAM" id="SSF54665">
    <property type="entry name" value="CO dehydrogenase molybdoprotein N-domain-like"/>
    <property type="match status" value="1"/>
</dbReference>
<dbReference type="SUPFAM" id="SSF54292">
    <property type="entry name" value="2Fe-2S ferredoxin-like"/>
    <property type="match status" value="1"/>
</dbReference>
<dbReference type="InterPro" id="IPR000674">
    <property type="entry name" value="Ald_Oxase/Xan_DH_a/b"/>
</dbReference>
<dbReference type="InterPro" id="IPR002888">
    <property type="entry name" value="2Fe-2S-bd"/>
</dbReference>
<dbReference type="GO" id="GO:0005506">
    <property type="term" value="F:iron ion binding"/>
    <property type="evidence" value="ECO:0007669"/>
    <property type="project" value="InterPro"/>
</dbReference>
<evidence type="ECO:0000259" key="5">
    <source>
        <dbReference type="PROSITE" id="PS51085"/>
    </source>
</evidence>
<evidence type="ECO:0000256" key="2">
    <source>
        <dbReference type="ARBA" id="ARBA00022723"/>
    </source>
</evidence>
<accession>D9R5L9</accession>
<dbReference type="KEGG" id="csh:Closa_2637"/>
<dbReference type="Gene3D" id="3.90.1170.50">
    <property type="entry name" value="Aldehyde oxidase/xanthine dehydrogenase, a/b hammerhead"/>
    <property type="match status" value="1"/>
</dbReference>
<dbReference type="Pfam" id="PF01799">
    <property type="entry name" value="Fer2_2"/>
    <property type="match status" value="1"/>
</dbReference>
<dbReference type="InterPro" id="IPR037165">
    <property type="entry name" value="AldOxase/xan_DH_Mopterin-bd_sf"/>
</dbReference>
<protein>
    <submittedName>
        <fullName evidence="6">Selenium-dependent molybdenum hydroxylase 1</fullName>
    </submittedName>
</protein>
<reference evidence="6" key="1">
    <citation type="submission" date="2010-07" db="EMBL/GenBank/DDBJ databases">
        <title>Complete sequence of Clostridium saccharolyticum WM1.</title>
        <authorList>
            <consortium name="US DOE Joint Genome Institute"/>
            <person name="Lucas S."/>
            <person name="Copeland A."/>
            <person name="Lapidus A."/>
            <person name="Cheng J.-F."/>
            <person name="Bruce D."/>
            <person name="Goodwin L."/>
            <person name="Pitluck S."/>
            <person name="Chertkov O."/>
            <person name="Detter J.C."/>
            <person name="Han C."/>
            <person name="Tapia R."/>
            <person name="Land M."/>
            <person name="Hauser L."/>
            <person name="Chang Y.-J."/>
            <person name="Jeffries C."/>
            <person name="Kyrpides N."/>
            <person name="Ivanova N."/>
            <person name="Mikhailova N."/>
            <person name="Mouttaki H."/>
            <person name="Lin L."/>
            <person name="Zhou J."/>
            <person name="Hemme C.L."/>
            <person name="Woyke T."/>
        </authorList>
    </citation>
    <scope>NUCLEOTIDE SEQUENCE [LARGE SCALE GENOMIC DNA]</scope>
    <source>
        <strain evidence="6">WM1</strain>
    </source>
</reference>